<keyword evidence="1" id="KW-0051">Antiviral defense</keyword>
<dbReference type="Proteomes" id="UP000263486">
    <property type="component" value="Unassembled WGS sequence"/>
</dbReference>
<gene>
    <name evidence="3" type="primary">cas7i</name>
    <name evidence="3" type="ORF">DYH56_10160</name>
</gene>
<comment type="function">
    <text evidence="2">CRISPR (clustered regularly interspaced short palindromic repeat) is an adaptive immune system that provides protection against mobile genetic elements (viruses, transposable elements and conjugative plasmids). CRISPR clusters contain spacers, sequences complementary to antecedent mobile elements, and target invading nucleic acids. CRISPR clusters are transcribed and processed into CRISPR RNA (crRNA).</text>
</comment>
<evidence type="ECO:0000313" key="3">
    <source>
        <dbReference type="EMBL" id="REI40659.1"/>
    </source>
</evidence>
<proteinExistence type="predicted"/>
<dbReference type="NCBIfam" id="TIGR02585">
    <property type="entry name" value="cas_Cst2_DevR"/>
    <property type="match status" value="1"/>
</dbReference>
<keyword evidence="4" id="KW-1185">Reference proteome</keyword>
<evidence type="ECO:0000256" key="2">
    <source>
        <dbReference type="ARBA" id="ARBA00025626"/>
    </source>
</evidence>
<name>A0ABX9KFR1_9FUSO</name>
<comment type="caution">
    <text evidence="3">The sequence shown here is derived from an EMBL/GenBank/DDBJ whole genome shotgun (WGS) entry which is preliminary data.</text>
</comment>
<reference evidence="3 4" key="1">
    <citation type="submission" date="2018-08" db="EMBL/GenBank/DDBJ databases">
        <title>Draft genome sequence of Psychrilyobacter sp. strain SD5 isolated from Black Sea water.</title>
        <authorList>
            <person name="Yadav S."/>
            <person name="Villanueva L."/>
            <person name="Damste J.S.S."/>
        </authorList>
    </citation>
    <scope>NUCLEOTIDE SEQUENCE [LARGE SCALE GENOMIC DNA]</scope>
    <source>
        <strain evidence="3 4">SD5</strain>
    </source>
</reference>
<dbReference type="EMBL" id="QUAJ01000017">
    <property type="protein sequence ID" value="REI40659.1"/>
    <property type="molecule type" value="Genomic_DNA"/>
</dbReference>
<sequence length="298" mass="33423">MKHALTLTVIANITSNYGEGLGNVSSIQKVFKNGNTYATRSRESLKNSLMVQSGMYDDLKVTVDGATQKEVNEKLNVSNCRALEGGYMNTSVGEKKLTFVRKSSFYLTDAIACDPFVNETRFHNNLHLARTYAKANNITLQDKEAAKKTGLMPYNYEYDKSLKMYSITFDLSMIGKDENFDIEASREEKAERVNSMLKTIENLNLIVKGNLDNAEPVFVVGGLSDRMTHQFENVVRVKNGKLKITNDLKDRIARGYKVGLLEGGSMDNEADIVEELKPVSIAKFFDGLKDEVNKYYGI</sequence>
<protein>
    <submittedName>
        <fullName evidence="3">Type I-B CRISPR-associated protein Cas7/Cst2/DevR</fullName>
    </submittedName>
</protein>
<dbReference type="InterPro" id="IPR010154">
    <property type="entry name" value="CRISPR-assoc_Cas7/Cst2/DevR"/>
</dbReference>
<dbReference type="NCBIfam" id="TIGR01875">
    <property type="entry name" value="cas_MJ0381"/>
    <property type="match status" value="1"/>
</dbReference>
<dbReference type="InterPro" id="IPR013414">
    <property type="entry name" value="Cas7/Cst2/DevR_sub_I-B/Tneap"/>
</dbReference>
<organism evidence="3 4">
    <name type="scientific">Psychrilyobacter piezotolerans</name>
    <dbReference type="NCBI Taxonomy" id="2293438"/>
    <lineage>
        <taxon>Bacteria</taxon>
        <taxon>Fusobacteriati</taxon>
        <taxon>Fusobacteriota</taxon>
        <taxon>Fusobacteriia</taxon>
        <taxon>Fusobacteriales</taxon>
        <taxon>Fusobacteriaceae</taxon>
        <taxon>Psychrilyobacter</taxon>
    </lineage>
</organism>
<accession>A0ABX9KFR1</accession>
<evidence type="ECO:0000256" key="1">
    <source>
        <dbReference type="ARBA" id="ARBA00023118"/>
    </source>
</evidence>
<dbReference type="Pfam" id="PF01905">
    <property type="entry name" value="DevR"/>
    <property type="match status" value="1"/>
</dbReference>
<evidence type="ECO:0000313" key="4">
    <source>
        <dbReference type="Proteomes" id="UP000263486"/>
    </source>
</evidence>